<keyword evidence="8" id="KW-0539">Nucleus</keyword>
<keyword evidence="5" id="KW-0238">DNA-binding</keyword>
<dbReference type="InterPro" id="IPR050234">
    <property type="entry name" value="Nuclear_hormone_rcpt_NR1"/>
</dbReference>
<gene>
    <name evidence="10" type="ORF">BaRGS_00028883</name>
</gene>
<keyword evidence="3" id="KW-0862">Zinc</keyword>
<evidence type="ECO:0000256" key="6">
    <source>
        <dbReference type="ARBA" id="ARBA00023163"/>
    </source>
</evidence>
<protein>
    <recommendedName>
        <fullName evidence="9">Nuclear receptor domain-containing protein</fullName>
    </recommendedName>
</protein>
<dbReference type="PANTHER" id="PTHR24082:SF283">
    <property type="entry name" value="NUCLEAR HORMONE RECEPTOR HR96"/>
    <property type="match status" value="1"/>
</dbReference>
<dbReference type="PROSITE" id="PS00031">
    <property type="entry name" value="NUCLEAR_REC_DBD_1"/>
    <property type="match status" value="1"/>
</dbReference>
<keyword evidence="6" id="KW-0804">Transcription</keyword>
<keyword evidence="11" id="KW-1185">Reference proteome</keyword>
<reference evidence="10 11" key="1">
    <citation type="journal article" date="2023" name="Sci. Data">
        <title>Genome assembly of the Korean intertidal mud-creeper Batillaria attramentaria.</title>
        <authorList>
            <person name="Patra A.K."/>
            <person name="Ho P.T."/>
            <person name="Jun S."/>
            <person name="Lee S.J."/>
            <person name="Kim Y."/>
            <person name="Won Y.J."/>
        </authorList>
    </citation>
    <scope>NUCLEOTIDE SEQUENCE [LARGE SCALE GENOMIC DNA]</scope>
    <source>
        <strain evidence="10">Wonlab-2016</strain>
    </source>
</reference>
<evidence type="ECO:0000256" key="7">
    <source>
        <dbReference type="ARBA" id="ARBA00023170"/>
    </source>
</evidence>
<dbReference type="PANTHER" id="PTHR24082">
    <property type="entry name" value="NUCLEAR HORMONE RECEPTOR"/>
    <property type="match status" value="1"/>
</dbReference>
<dbReference type="Gene3D" id="3.30.50.10">
    <property type="entry name" value="Erythroid Transcription Factor GATA-1, subunit A"/>
    <property type="match status" value="1"/>
</dbReference>
<evidence type="ECO:0000256" key="8">
    <source>
        <dbReference type="ARBA" id="ARBA00023242"/>
    </source>
</evidence>
<organism evidence="10 11">
    <name type="scientific">Batillaria attramentaria</name>
    <dbReference type="NCBI Taxonomy" id="370345"/>
    <lineage>
        <taxon>Eukaryota</taxon>
        <taxon>Metazoa</taxon>
        <taxon>Spiralia</taxon>
        <taxon>Lophotrochozoa</taxon>
        <taxon>Mollusca</taxon>
        <taxon>Gastropoda</taxon>
        <taxon>Caenogastropoda</taxon>
        <taxon>Sorbeoconcha</taxon>
        <taxon>Cerithioidea</taxon>
        <taxon>Batillariidae</taxon>
        <taxon>Batillaria</taxon>
    </lineage>
</organism>
<dbReference type="SUPFAM" id="SSF57716">
    <property type="entry name" value="Glucocorticoid receptor-like (DNA-binding domain)"/>
    <property type="match status" value="1"/>
</dbReference>
<name>A0ABD0JZA4_9CAEN</name>
<dbReference type="EMBL" id="JACVVK020000293">
    <property type="protein sequence ID" value="KAK7479893.1"/>
    <property type="molecule type" value="Genomic_DNA"/>
</dbReference>
<dbReference type="GO" id="GO:0003677">
    <property type="term" value="F:DNA binding"/>
    <property type="evidence" value="ECO:0007669"/>
    <property type="project" value="UniProtKB-KW"/>
</dbReference>
<dbReference type="Pfam" id="PF00105">
    <property type="entry name" value="zf-C4"/>
    <property type="match status" value="1"/>
</dbReference>
<keyword evidence="4" id="KW-0805">Transcription regulation</keyword>
<keyword evidence="1" id="KW-0479">Metal-binding</keyword>
<feature type="non-terminal residue" evidence="10">
    <location>
        <position position="260"/>
    </location>
</feature>
<feature type="domain" description="Nuclear receptor" evidence="9">
    <location>
        <begin position="50"/>
        <end position="79"/>
    </location>
</feature>
<accession>A0ABD0JZA4</accession>
<evidence type="ECO:0000259" key="9">
    <source>
        <dbReference type="PROSITE" id="PS51030"/>
    </source>
</evidence>
<dbReference type="InterPro" id="IPR001628">
    <property type="entry name" value="Znf_hrmn_rcpt"/>
</dbReference>
<evidence type="ECO:0000256" key="3">
    <source>
        <dbReference type="ARBA" id="ARBA00022833"/>
    </source>
</evidence>
<evidence type="ECO:0000313" key="11">
    <source>
        <dbReference type="Proteomes" id="UP001519460"/>
    </source>
</evidence>
<dbReference type="PROSITE" id="PS51030">
    <property type="entry name" value="NUCLEAR_REC_DBD_2"/>
    <property type="match status" value="1"/>
</dbReference>
<evidence type="ECO:0000313" key="10">
    <source>
        <dbReference type="EMBL" id="KAK7479893.1"/>
    </source>
</evidence>
<keyword evidence="7" id="KW-0675">Receptor</keyword>
<dbReference type="PRINTS" id="PR00047">
    <property type="entry name" value="STROIDFINGER"/>
</dbReference>
<dbReference type="AlphaFoldDB" id="A0ABD0JZA4"/>
<dbReference type="GO" id="GO:0008270">
    <property type="term" value="F:zinc ion binding"/>
    <property type="evidence" value="ECO:0007669"/>
    <property type="project" value="UniProtKB-KW"/>
</dbReference>
<keyword evidence="2" id="KW-0863">Zinc-finger</keyword>
<evidence type="ECO:0000256" key="5">
    <source>
        <dbReference type="ARBA" id="ARBA00023125"/>
    </source>
</evidence>
<dbReference type="Proteomes" id="UP001519460">
    <property type="component" value="Unassembled WGS sequence"/>
</dbReference>
<comment type="caution">
    <text evidence="10">The sequence shown here is derived from an EMBL/GenBank/DDBJ whole genome shotgun (WGS) entry which is preliminary data.</text>
</comment>
<dbReference type="InterPro" id="IPR013088">
    <property type="entry name" value="Znf_NHR/GATA"/>
</dbReference>
<sequence>MTAPTELLALSQAGLSFEDSNSMESHHFRPMEHSPTDGYGCGKARKNKEDKYCGVCGDRALGYNFDAISCESCKAFFRRNAPKGLALDLNTSTGQTVVTSIKRSESQDFVFCRQGEEDKHGGFASGAWQRAGRTSRALTGPCLLCVASDLRRPQQRPSGRRHLANTTMCFGRSGRSPQQTLRWPNLLKVAELLRFLLDARDVSFLARATRMFFDLGLAFRACWEGSGICQKRWPALFARAKTLRTIALRCHTNCAVVFRD</sequence>
<evidence type="ECO:0000256" key="4">
    <source>
        <dbReference type="ARBA" id="ARBA00023015"/>
    </source>
</evidence>
<evidence type="ECO:0000256" key="2">
    <source>
        <dbReference type="ARBA" id="ARBA00022771"/>
    </source>
</evidence>
<evidence type="ECO:0000256" key="1">
    <source>
        <dbReference type="ARBA" id="ARBA00022723"/>
    </source>
</evidence>
<proteinExistence type="predicted"/>
<dbReference type="SMART" id="SM00399">
    <property type="entry name" value="ZnF_C4"/>
    <property type="match status" value="1"/>
</dbReference>